<feature type="compositionally biased region" description="Basic and acidic residues" evidence="2">
    <location>
        <begin position="453"/>
        <end position="472"/>
    </location>
</feature>
<feature type="region of interest" description="Disordered" evidence="2">
    <location>
        <begin position="433"/>
        <end position="492"/>
    </location>
</feature>
<feature type="domain" description="Calpain catalytic" evidence="3">
    <location>
        <begin position="61"/>
        <end position="312"/>
    </location>
</feature>
<dbReference type="PANTHER" id="PTHR10183:SF397">
    <property type="entry name" value="CALPAIN CATALYTIC DOMAIN-CONTAINING PROTEIN"/>
    <property type="match status" value="1"/>
</dbReference>
<dbReference type="Proteomes" id="UP001148614">
    <property type="component" value="Unassembled WGS sequence"/>
</dbReference>
<protein>
    <recommendedName>
        <fullName evidence="3">Calpain catalytic domain-containing protein</fullName>
    </recommendedName>
</protein>
<comment type="caution">
    <text evidence="1">Lacks conserved residue(s) required for the propagation of feature annotation.</text>
</comment>
<dbReference type="EMBL" id="JANPWZ010000559">
    <property type="protein sequence ID" value="KAJ3575184.1"/>
    <property type="molecule type" value="Genomic_DNA"/>
</dbReference>
<accession>A0A9W8NGM4</accession>
<dbReference type="GO" id="GO:0004198">
    <property type="term" value="F:calcium-dependent cysteine-type endopeptidase activity"/>
    <property type="evidence" value="ECO:0007669"/>
    <property type="project" value="InterPro"/>
</dbReference>
<gene>
    <name evidence="4" type="ORF">NPX13_g4119</name>
</gene>
<reference evidence="4" key="1">
    <citation type="submission" date="2022-07" db="EMBL/GenBank/DDBJ databases">
        <title>Genome Sequence of Xylaria arbuscula.</title>
        <authorList>
            <person name="Buettner E."/>
        </authorList>
    </citation>
    <scope>NUCLEOTIDE SEQUENCE</scope>
    <source>
        <strain evidence="4">VT107</strain>
    </source>
</reference>
<dbReference type="InterPro" id="IPR038765">
    <property type="entry name" value="Papain-like_cys_pep_sf"/>
</dbReference>
<dbReference type="Pfam" id="PF00648">
    <property type="entry name" value="Peptidase_C2"/>
    <property type="match status" value="2"/>
</dbReference>
<dbReference type="SMART" id="SM00230">
    <property type="entry name" value="CysPc"/>
    <property type="match status" value="1"/>
</dbReference>
<evidence type="ECO:0000313" key="4">
    <source>
        <dbReference type="EMBL" id="KAJ3575184.1"/>
    </source>
</evidence>
<name>A0A9W8NGM4_9PEZI</name>
<evidence type="ECO:0000259" key="3">
    <source>
        <dbReference type="PROSITE" id="PS50203"/>
    </source>
</evidence>
<keyword evidence="5" id="KW-1185">Reference proteome</keyword>
<evidence type="ECO:0000313" key="5">
    <source>
        <dbReference type="Proteomes" id="UP001148614"/>
    </source>
</evidence>
<proteinExistence type="predicted"/>
<dbReference type="InterPro" id="IPR022684">
    <property type="entry name" value="Calpain_cysteine_protease"/>
</dbReference>
<dbReference type="VEuPathDB" id="FungiDB:F4678DRAFT_364547"/>
<dbReference type="PROSITE" id="PS50203">
    <property type="entry name" value="CALPAIN_CAT"/>
    <property type="match status" value="1"/>
</dbReference>
<dbReference type="SUPFAM" id="SSF54001">
    <property type="entry name" value="Cysteine proteinases"/>
    <property type="match status" value="1"/>
</dbReference>
<comment type="caution">
    <text evidence="4">The sequence shown here is derived from an EMBL/GenBank/DDBJ whole genome shotgun (WGS) entry which is preliminary data.</text>
</comment>
<dbReference type="InterPro" id="IPR001300">
    <property type="entry name" value="Peptidase_C2_calpain_cat"/>
</dbReference>
<dbReference type="AlphaFoldDB" id="A0A9W8NGM4"/>
<feature type="compositionally biased region" description="Basic and acidic residues" evidence="2">
    <location>
        <begin position="433"/>
        <end position="442"/>
    </location>
</feature>
<sequence length="536" mass="60412">MESGTPSDYTGSPFVFACSNQKLIDGEQDLDLATEDRHCLDGLAATCTLLDGGTATPKGVKRPSEIFESPSFLRKVDFREVEQGRFDNYWLMAALASLTNVENGIHRICVDFDTDLGIYGFIFQQDGEWVSTIIDDQLYLDFSSWPGSGILCDVSCGRAADNGDQKNKKGYWPGSQALLFSRCRDPNEIWLPLLEKAYAKINGDYAALSGGHTREALEDLTGGIATELVTREILDTEKFWNNELAKAIHTQEDGQQFVLLSNPWKRSRSAFDIIDPASALSGRWVAGKRNNGNLPNKGSTFWVTYEELLYNFKFGRELKFPGVTSICPKRLRSVSIELSSLAAGTYAIFVKVSGKRNLQMLTEEEVIERGTKDRVENKKLGRVGQAYNLAHLKAAKHMNLVRKARITASCKSASESRKRMRGQMWERRHIDRRVTKLQTQKDTRKRNHLKARRAAERQRKAELNAAHPHELENVDNSPIKRPPTFELNDLRDTQTKATFSTAQLSNSTESSYSSDSPVEDWEQYLHASLFAIMSIF</sequence>
<dbReference type="PANTHER" id="PTHR10183">
    <property type="entry name" value="CALPAIN"/>
    <property type="match status" value="1"/>
</dbReference>
<dbReference type="GO" id="GO:0006508">
    <property type="term" value="P:proteolysis"/>
    <property type="evidence" value="ECO:0007669"/>
    <property type="project" value="InterPro"/>
</dbReference>
<evidence type="ECO:0000256" key="1">
    <source>
        <dbReference type="PROSITE-ProRule" id="PRU00239"/>
    </source>
</evidence>
<feature type="compositionally biased region" description="Basic residues" evidence="2">
    <location>
        <begin position="443"/>
        <end position="452"/>
    </location>
</feature>
<evidence type="ECO:0000256" key="2">
    <source>
        <dbReference type="SAM" id="MobiDB-lite"/>
    </source>
</evidence>
<organism evidence="4 5">
    <name type="scientific">Xylaria arbuscula</name>
    <dbReference type="NCBI Taxonomy" id="114810"/>
    <lineage>
        <taxon>Eukaryota</taxon>
        <taxon>Fungi</taxon>
        <taxon>Dikarya</taxon>
        <taxon>Ascomycota</taxon>
        <taxon>Pezizomycotina</taxon>
        <taxon>Sordariomycetes</taxon>
        <taxon>Xylariomycetidae</taxon>
        <taxon>Xylariales</taxon>
        <taxon>Xylariaceae</taxon>
        <taxon>Xylaria</taxon>
    </lineage>
</organism>